<evidence type="ECO:0000256" key="1">
    <source>
        <dbReference type="SAM" id="MobiDB-lite"/>
    </source>
</evidence>
<dbReference type="AlphaFoldDB" id="K0SBB9"/>
<keyword evidence="3" id="KW-1185">Reference proteome</keyword>
<protein>
    <submittedName>
        <fullName evidence="2">Uncharacterized protein</fullName>
    </submittedName>
</protein>
<evidence type="ECO:0000313" key="3">
    <source>
        <dbReference type="Proteomes" id="UP000266841"/>
    </source>
</evidence>
<gene>
    <name evidence="2" type="ORF">THAOC_24136</name>
</gene>
<comment type="caution">
    <text evidence="2">The sequence shown here is derived from an EMBL/GenBank/DDBJ whole genome shotgun (WGS) entry which is preliminary data.</text>
</comment>
<feature type="region of interest" description="Disordered" evidence="1">
    <location>
        <begin position="1"/>
        <end position="66"/>
    </location>
</feature>
<reference evidence="2 3" key="1">
    <citation type="journal article" date="2012" name="Genome Biol.">
        <title>Genome and low-iron response of an oceanic diatom adapted to chronic iron limitation.</title>
        <authorList>
            <person name="Lommer M."/>
            <person name="Specht M."/>
            <person name="Roy A.S."/>
            <person name="Kraemer L."/>
            <person name="Andreson R."/>
            <person name="Gutowska M.A."/>
            <person name="Wolf J."/>
            <person name="Bergner S.V."/>
            <person name="Schilhabel M.B."/>
            <person name="Klostermeier U.C."/>
            <person name="Beiko R.G."/>
            <person name="Rosenstiel P."/>
            <person name="Hippler M."/>
            <person name="Laroche J."/>
        </authorList>
    </citation>
    <scope>NUCLEOTIDE SEQUENCE [LARGE SCALE GENOMIC DNA]</scope>
    <source>
        <strain evidence="2 3">CCMP1005</strain>
    </source>
</reference>
<evidence type="ECO:0000313" key="2">
    <source>
        <dbReference type="EMBL" id="EJK56042.1"/>
    </source>
</evidence>
<feature type="region of interest" description="Disordered" evidence="1">
    <location>
        <begin position="79"/>
        <end position="120"/>
    </location>
</feature>
<feature type="compositionally biased region" description="Basic and acidic residues" evidence="1">
    <location>
        <begin position="110"/>
        <end position="120"/>
    </location>
</feature>
<sequence length="120" mass="12763">MFSCPLECSDASTPHPPSTPGVPASPPPLSEGGVGLGLEAKFQVEGVEEKPRRRRDSTPEAQDTRHACCCTVAAGEGRPLEKPARKVRLDGEACSRSDDDGGGYGQYGQRPDRPEQRADS</sequence>
<dbReference type="Proteomes" id="UP000266841">
    <property type="component" value="Unassembled WGS sequence"/>
</dbReference>
<feature type="compositionally biased region" description="Pro residues" evidence="1">
    <location>
        <begin position="14"/>
        <end position="29"/>
    </location>
</feature>
<feature type="compositionally biased region" description="Basic and acidic residues" evidence="1">
    <location>
        <begin position="47"/>
        <end position="66"/>
    </location>
</feature>
<feature type="compositionally biased region" description="Basic and acidic residues" evidence="1">
    <location>
        <begin position="79"/>
        <end position="99"/>
    </location>
</feature>
<accession>K0SBB9</accession>
<dbReference type="EMBL" id="AGNL01032545">
    <property type="protein sequence ID" value="EJK56042.1"/>
    <property type="molecule type" value="Genomic_DNA"/>
</dbReference>
<proteinExistence type="predicted"/>
<name>K0SBB9_THAOC</name>
<organism evidence="2 3">
    <name type="scientific">Thalassiosira oceanica</name>
    <name type="common">Marine diatom</name>
    <dbReference type="NCBI Taxonomy" id="159749"/>
    <lineage>
        <taxon>Eukaryota</taxon>
        <taxon>Sar</taxon>
        <taxon>Stramenopiles</taxon>
        <taxon>Ochrophyta</taxon>
        <taxon>Bacillariophyta</taxon>
        <taxon>Coscinodiscophyceae</taxon>
        <taxon>Thalassiosirophycidae</taxon>
        <taxon>Thalassiosirales</taxon>
        <taxon>Thalassiosiraceae</taxon>
        <taxon>Thalassiosira</taxon>
    </lineage>
</organism>